<dbReference type="OrthoDB" id="9775406at2"/>
<evidence type="ECO:0000313" key="6">
    <source>
        <dbReference type="Proteomes" id="UP000219374"/>
    </source>
</evidence>
<dbReference type="GO" id="GO:0019853">
    <property type="term" value="P:L-ascorbic acid biosynthetic process"/>
    <property type="evidence" value="ECO:0007669"/>
    <property type="project" value="TreeGrafter"/>
</dbReference>
<feature type="binding site" evidence="3">
    <location>
        <position position="120"/>
    </location>
    <ligand>
        <name>substrate</name>
    </ligand>
</feature>
<dbReference type="Pfam" id="PF08450">
    <property type="entry name" value="SGL"/>
    <property type="match status" value="1"/>
</dbReference>
<proteinExistence type="inferred from homology"/>
<feature type="binding site" evidence="3">
    <location>
        <position position="33"/>
    </location>
    <ligand>
        <name>a divalent metal cation</name>
        <dbReference type="ChEBI" id="CHEBI:60240"/>
    </ligand>
</feature>
<keyword evidence="3" id="KW-0862">Zinc</keyword>
<evidence type="ECO:0000259" key="4">
    <source>
        <dbReference type="Pfam" id="PF08450"/>
    </source>
</evidence>
<sequence length="315" mass="33944">MAALPSGEPVSRLDESGSALATLAIDSRCVLAECVLWCERRQTLFWTDIDAAQLWMHTPGSGVTRQWSLPEKLGSLALCDDGRLLLALAKRLALADVDGATDSLPLQYLADIEPDLAHTRSNDGRCDRDGNFVFGTKSERSDRAPAGSFYQFSTRHGLRRLPLPHAVIPNSICFSIDGRTMYYCDSVQPAIFRCNYDAAGAGVSDARVLVALEHPDGSPDGSIIDAEGCLWNAQWGAGQVVRYRPDGSTDRVVAVPVKNPSCCAIGGDAMDRLYISSARAELEADELAAMPASGGIFQWPLGRALGLPESRFLTA</sequence>
<feature type="binding site" evidence="3">
    <location>
        <position position="220"/>
    </location>
    <ligand>
        <name>a divalent metal cation</name>
        <dbReference type="ChEBI" id="CHEBI:60240"/>
    </ligand>
</feature>
<dbReference type="InterPro" id="IPR005511">
    <property type="entry name" value="SMP-30"/>
</dbReference>
<dbReference type="SUPFAM" id="SSF63829">
    <property type="entry name" value="Calcium-dependent phosphotriesterase"/>
    <property type="match status" value="1"/>
</dbReference>
<dbReference type="InterPro" id="IPR011042">
    <property type="entry name" value="6-blade_b-propeller_TolB-like"/>
</dbReference>
<feature type="domain" description="SMP-30/Gluconolactonase/LRE-like region" evidence="4">
    <location>
        <begin position="31"/>
        <end position="279"/>
    </location>
</feature>
<evidence type="ECO:0000313" key="5">
    <source>
        <dbReference type="EMBL" id="SOD55781.1"/>
    </source>
</evidence>
<organism evidence="5 6">
    <name type="scientific">Pseudoxanthomonas wuyuanensis</name>
    <dbReference type="NCBI Taxonomy" id="1073196"/>
    <lineage>
        <taxon>Bacteria</taxon>
        <taxon>Pseudomonadati</taxon>
        <taxon>Pseudomonadota</taxon>
        <taxon>Gammaproteobacteria</taxon>
        <taxon>Lysobacterales</taxon>
        <taxon>Lysobacteraceae</taxon>
        <taxon>Pseudoxanthomonas</taxon>
    </lineage>
</organism>
<dbReference type="PRINTS" id="PR01790">
    <property type="entry name" value="SMP30FAMILY"/>
</dbReference>
<comment type="cofactor">
    <cofactor evidence="3">
        <name>Zn(2+)</name>
        <dbReference type="ChEBI" id="CHEBI:29105"/>
    </cofactor>
    <text evidence="3">Binds 1 divalent metal cation per subunit.</text>
</comment>
<dbReference type="GO" id="GO:0005509">
    <property type="term" value="F:calcium ion binding"/>
    <property type="evidence" value="ECO:0007669"/>
    <property type="project" value="TreeGrafter"/>
</dbReference>
<dbReference type="AlphaFoldDB" id="A0A286DAU8"/>
<dbReference type="GO" id="GO:0004341">
    <property type="term" value="F:gluconolactonase activity"/>
    <property type="evidence" value="ECO:0007669"/>
    <property type="project" value="TreeGrafter"/>
</dbReference>
<gene>
    <name evidence="5" type="ORF">SAMN06296416_10812</name>
</gene>
<dbReference type="Gene3D" id="2.120.10.30">
    <property type="entry name" value="TolB, C-terminal domain"/>
    <property type="match status" value="1"/>
</dbReference>
<evidence type="ECO:0000256" key="3">
    <source>
        <dbReference type="PIRSR" id="PIRSR605511-2"/>
    </source>
</evidence>
<feature type="binding site" evidence="3">
    <location>
        <position position="122"/>
    </location>
    <ligand>
        <name>substrate</name>
    </ligand>
</feature>
<dbReference type="InterPro" id="IPR013658">
    <property type="entry name" value="SGL"/>
</dbReference>
<reference evidence="5 6" key="1">
    <citation type="submission" date="2017-09" db="EMBL/GenBank/DDBJ databases">
        <authorList>
            <person name="Ehlers B."/>
            <person name="Leendertz F.H."/>
        </authorList>
    </citation>
    <scope>NUCLEOTIDE SEQUENCE [LARGE SCALE GENOMIC DNA]</scope>
    <source>
        <strain evidence="5 6">CGMCC 1.10978</strain>
    </source>
</reference>
<dbReference type="EMBL" id="OCND01000008">
    <property type="protein sequence ID" value="SOD55781.1"/>
    <property type="molecule type" value="Genomic_DNA"/>
</dbReference>
<keyword evidence="6" id="KW-1185">Reference proteome</keyword>
<comment type="similarity">
    <text evidence="1">Belongs to the SMP-30/CGR1 family.</text>
</comment>
<feature type="binding site" evidence="3">
    <location>
        <position position="170"/>
    </location>
    <ligand>
        <name>a divalent metal cation</name>
        <dbReference type="ChEBI" id="CHEBI:60240"/>
    </ligand>
</feature>
<protein>
    <submittedName>
        <fullName evidence="5">Sugar lactone lactonase YvrE</fullName>
    </submittedName>
</protein>
<dbReference type="PANTHER" id="PTHR10907:SF47">
    <property type="entry name" value="REGUCALCIN"/>
    <property type="match status" value="1"/>
</dbReference>
<feature type="active site" description="Proton donor/acceptor" evidence="2">
    <location>
        <position position="220"/>
    </location>
</feature>
<name>A0A286DAU8_9GAMM</name>
<evidence type="ECO:0000256" key="2">
    <source>
        <dbReference type="PIRSR" id="PIRSR605511-1"/>
    </source>
</evidence>
<dbReference type="PANTHER" id="PTHR10907">
    <property type="entry name" value="REGUCALCIN"/>
    <property type="match status" value="1"/>
</dbReference>
<evidence type="ECO:0000256" key="1">
    <source>
        <dbReference type="ARBA" id="ARBA00008853"/>
    </source>
</evidence>
<dbReference type="Proteomes" id="UP000219374">
    <property type="component" value="Unassembled WGS sequence"/>
</dbReference>
<accession>A0A286DAU8</accession>
<keyword evidence="3" id="KW-0479">Metal-binding</keyword>